<evidence type="ECO:0000313" key="1">
    <source>
        <dbReference type="EMBL" id="KKK67664.1"/>
    </source>
</evidence>
<gene>
    <name evidence="1" type="ORF">LCGC14_2951820</name>
</gene>
<dbReference type="AlphaFoldDB" id="A0A0F8ZMN3"/>
<protein>
    <submittedName>
        <fullName evidence="1">Uncharacterized protein</fullName>
    </submittedName>
</protein>
<feature type="non-terminal residue" evidence="1">
    <location>
        <position position="1"/>
    </location>
</feature>
<comment type="caution">
    <text evidence="1">The sequence shown here is derived from an EMBL/GenBank/DDBJ whole genome shotgun (WGS) entry which is preliminary data.</text>
</comment>
<organism evidence="1">
    <name type="scientific">marine sediment metagenome</name>
    <dbReference type="NCBI Taxonomy" id="412755"/>
    <lineage>
        <taxon>unclassified sequences</taxon>
        <taxon>metagenomes</taxon>
        <taxon>ecological metagenomes</taxon>
    </lineage>
</organism>
<proteinExistence type="predicted"/>
<sequence length="139" mass="16617">VLMNTEKGMQSLKTYMRERGLHFQKVQAPYVSLIIAIGKLYPEPTREGEHRVRHPNSFRLLDIRDKFIEYELNLRKRELICVALKILIVKYEHSMNYRAVFDWFVEMLSLSGWKGRSYGYPRNWNEPKPYGGVKKIIWP</sequence>
<dbReference type="EMBL" id="LAZR01059498">
    <property type="protein sequence ID" value="KKK67664.1"/>
    <property type="molecule type" value="Genomic_DNA"/>
</dbReference>
<reference evidence="1" key="1">
    <citation type="journal article" date="2015" name="Nature">
        <title>Complex archaea that bridge the gap between prokaryotes and eukaryotes.</title>
        <authorList>
            <person name="Spang A."/>
            <person name="Saw J.H."/>
            <person name="Jorgensen S.L."/>
            <person name="Zaremba-Niedzwiedzka K."/>
            <person name="Martijn J."/>
            <person name="Lind A.E."/>
            <person name="van Eijk R."/>
            <person name="Schleper C."/>
            <person name="Guy L."/>
            <person name="Ettema T.J."/>
        </authorList>
    </citation>
    <scope>NUCLEOTIDE SEQUENCE</scope>
</reference>
<accession>A0A0F8ZMN3</accession>
<name>A0A0F8ZMN3_9ZZZZ</name>